<dbReference type="PROSITE" id="PS00027">
    <property type="entry name" value="HOMEOBOX_1"/>
    <property type="match status" value="1"/>
</dbReference>
<dbReference type="Proteomes" id="UP001329430">
    <property type="component" value="Chromosome 10"/>
</dbReference>
<accession>A0AAN7V8U2</accession>
<comment type="caution">
    <text evidence="8">The sequence shown here is derived from an EMBL/GenBank/DDBJ whole genome shotgun (WGS) entry which is preliminary data.</text>
</comment>
<evidence type="ECO:0000256" key="4">
    <source>
        <dbReference type="ARBA" id="ARBA00023242"/>
    </source>
</evidence>
<comment type="subcellular location">
    <subcellularLocation>
        <location evidence="1 5 6">Nucleus</location>
    </subcellularLocation>
</comment>
<gene>
    <name evidence="8" type="ORF">RI129_013254</name>
</gene>
<dbReference type="SMART" id="SM00389">
    <property type="entry name" value="HOX"/>
    <property type="match status" value="1"/>
</dbReference>
<dbReference type="Gene3D" id="1.10.10.60">
    <property type="entry name" value="Homeodomain-like"/>
    <property type="match status" value="1"/>
</dbReference>
<evidence type="ECO:0000256" key="2">
    <source>
        <dbReference type="ARBA" id="ARBA00023125"/>
    </source>
</evidence>
<keyword evidence="3 5" id="KW-0371">Homeobox</keyword>
<sequence length="259" mass="28960">MLQCYNQQICCALCPLYAPGNYYCFHTNPVFPLSQPSLNFLLCFHKSTDNENGSDCESEPGIPLKRKQRRSRTTFTAHQLDELEKAFERTQYPDIYTREELAQRTKLTEARIQVWFSNRRARLRKQLASTSSSASYTPLSVVSNPYTASSSPYSVNESTFSTAPVAHNPQSKLASFITGLTNHCFTVADLYSHAGHSSPNLPLTTQPHVPYPPQTLYSPPNLMSHTNDLNQNGVFKDDVTYSTNNNLNVLGTAAGELLP</sequence>
<feature type="DNA-binding region" description="Homeobox" evidence="5">
    <location>
        <begin position="68"/>
        <end position="127"/>
    </location>
</feature>
<organism evidence="8 9">
    <name type="scientific">Pyrocoelia pectoralis</name>
    <dbReference type="NCBI Taxonomy" id="417401"/>
    <lineage>
        <taxon>Eukaryota</taxon>
        <taxon>Metazoa</taxon>
        <taxon>Ecdysozoa</taxon>
        <taxon>Arthropoda</taxon>
        <taxon>Hexapoda</taxon>
        <taxon>Insecta</taxon>
        <taxon>Pterygota</taxon>
        <taxon>Neoptera</taxon>
        <taxon>Endopterygota</taxon>
        <taxon>Coleoptera</taxon>
        <taxon>Polyphaga</taxon>
        <taxon>Elateriformia</taxon>
        <taxon>Elateroidea</taxon>
        <taxon>Lampyridae</taxon>
        <taxon>Lampyrinae</taxon>
        <taxon>Pyrocoelia</taxon>
    </lineage>
</organism>
<dbReference type="InterPro" id="IPR001356">
    <property type="entry name" value="HD"/>
</dbReference>
<dbReference type="FunFam" id="1.10.10.60:FF:000035">
    <property type="entry name" value="paired box protein Pax-3 isoform X2"/>
    <property type="match status" value="1"/>
</dbReference>
<evidence type="ECO:0000256" key="1">
    <source>
        <dbReference type="ARBA" id="ARBA00004123"/>
    </source>
</evidence>
<dbReference type="GO" id="GO:0000981">
    <property type="term" value="F:DNA-binding transcription factor activity, RNA polymerase II-specific"/>
    <property type="evidence" value="ECO:0007669"/>
    <property type="project" value="InterPro"/>
</dbReference>
<protein>
    <recommendedName>
        <fullName evidence="7">Homeobox domain-containing protein</fullName>
    </recommendedName>
</protein>
<dbReference type="InterPro" id="IPR009057">
    <property type="entry name" value="Homeodomain-like_sf"/>
</dbReference>
<keyword evidence="4 5" id="KW-0539">Nucleus</keyword>
<evidence type="ECO:0000259" key="7">
    <source>
        <dbReference type="PROSITE" id="PS50071"/>
    </source>
</evidence>
<dbReference type="CDD" id="cd00086">
    <property type="entry name" value="homeodomain"/>
    <property type="match status" value="1"/>
</dbReference>
<dbReference type="InterPro" id="IPR017970">
    <property type="entry name" value="Homeobox_CS"/>
</dbReference>
<keyword evidence="9" id="KW-1185">Reference proteome</keyword>
<keyword evidence="2 5" id="KW-0238">DNA-binding</keyword>
<name>A0AAN7V8U2_9COLE</name>
<evidence type="ECO:0000256" key="5">
    <source>
        <dbReference type="PROSITE-ProRule" id="PRU00108"/>
    </source>
</evidence>
<evidence type="ECO:0000256" key="6">
    <source>
        <dbReference type="RuleBase" id="RU000682"/>
    </source>
</evidence>
<dbReference type="SUPFAM" id="SSF46689">
    <property type="entry name" value="Homeodomain-like"/>
    <property type="match status" value="1"/>
</dbReference>
<dbReference type="AlphaFoldDB" id="A0AAN7V8U2"/>
<dbReference type="InterPro" id="IPR050649">
    <property type="entry name" value="Paired_Homeobox_TFs"/>
</dbReference>
<dbReference type="PROSITE" id="PS50071">
    <property type="entry name" value="HOMEOBOX_2"/>
    <property type="match status" value="1"/>
</dbReference>
<proteinExistence type="predicted"/>
<evidence type="ECO:0000313" key="9">
    <source>
        <dbReference type="Proteomes" id="UP001329430"/>
    </source>
</evidence>
<dbReference type="EMBL" id="JAVRBK010000010">
    <property type="protein sequence ID" value="KAK5638959.1"/>
    <property type="molecule type" value="Genomic_DNA"/>
</dbReference>
<dbReference type="PANTHER" id="PTHR24329:SF543">
    <property type="entry name" value="FI01017P-RELATED"/>
    <property type="match status" value="1"/>
</dbReference>
<dbReference type="PANTHER" id="PTHR24329">
    <property type="entry name" value="HOMEOBOX PROTEIN ARISTALESS"/>
    <property type="match status" value="1"/>
</dbReference>
<reference evidence="8 9" key="1">
    <citation type="journal article" date="2024" name="Insects">
        <title>An Improved Chromosome-Level Genome Assembly of the Firefly Pyrocoelia pectoralis.</title>
        <authorList>
            <person name="Fu X."/>
            <person name="Meyer-Rochow V.B."/>
            <person name="Ballantyne L."/>
            <person name="Zhu X."/>
        </authorList>
    </citation>
    <scope>NUCLEOTIDE SEQUENCE [LARGE SCALE GENOMIC DNA]</scope>
    <source>
        <strain evidence="8">XCY_ONT2</strain>
    </source>
</reference>
<evidence type="ECO:0000313" key="8">
    <source>
        <dbReference type="EMBL" id="KAK5638959.1"/>
    </source>
</evidence>
<evidence type="ECO:0000256" key="3">
    <source>
        <dbReference type="ARBA" id="ARBA00023155"/>
    </source>
</evidence>
<feature type="domain" description="Homeobox" evidence="7">
    <location>
        <begin position="66"/>
        <end position="126"/>
    </location>
</feature>
<dbReference type="GO" id="GO:0000977">
    <property type="term" value="F:RNA polymerase II transcription regulatory region sequence-specific DNA binding"/>
    <property type="evidence" value="ECO:0007669"/>
    <property type="project" value="TreeGrafter"/>
</dbReference>
<dbReference type="GO" id="GO:0005634">
    <property type="term" value="C:nucleus"/>
    <property type="evidence" value="ECO:0007669"/>
    <property type="project" value="UniProtKB-SubCell"/>
</dbReference>
<dbReference type="Pfam" id="PF00046">
    <property type="entry name" value="Homeodomain"/>
    <property type="match status" value="1"/>
</dbReference>